<evidence type="ECO:0000313" key="3">
    <source>
        <dbReference type="Proteomes" id="UP000194432"/>
    </source>
</evidence>
<feature type="transmembrane region" description="Helical" evidence="1">
    <location>
        <begin position="23"/>
        <end position="44"/>
    </location>
</feature>
<evidence type="ECO:0000256" key="1">
    <source>
        <dbReference type="SAM" id="Phobius"/>
    </source>
</evidence>
<protein>
    <submittedName>
        <fullName evidence="2">Uncharacterized protein</fullName>
    </submittedName>
</protein>
<organism evidence="2 3">
    <name type="scientific">Acidovorax carolinensis</name>
    <dbReference type="NCBI Taxonomy" id="553814"/>
    <lineage>
        <taxon>Bacteria</taxon>
        <taxon>Pseudomonadati</taxon>
        <taxon>Pseudomonadota</taxon>
        <taxon>Betaproteobacteria</taxon>
        <taxon>Burkholderiales</taxon>
        <taxon>Comamonadaceae</taxon>
        <taxon>Acidovorax</taxon>
    </lineage>
</organism>
<keyword evidence="3" id="KW-1185">Reference proteome</keyword>
<name>A0A240U1S7_9BURK</name>
<keyword evidence="1" id="KW-1133">Transmembrane helix</keyword>
<accession>A0A240U1S7</accession>
<dbReference type="KEGG" id="acin:CBP34_06325"/>
<sequence length="59" mass="6920">MSWNENYIINKAWQRKAYIVKNIVVALISFFFDYIFIVFVRVFVIKNIVGASSQSIIVC</sequence>
<gene>
    <name evidence="2" type="ORF">CBP34_06325</name>
</gene>
<keyword evidence="1" id="KW-0472">Membrane</keyword>
<dbReference type="AlphaFoldDB" id="A0A240U1S7"/>
<dbReference type="Proteomes" id="UP000194432">
    <property type="component" value="Chromosome 1"/>
</dbReference>
<keyword evidence="1" id="KW-0812">Transmembrane</keyword>
<evidence type="ECO:0000313" key="2">
    <source>
        <dbReference type="EMBL" id="ART51357.1"/>
    </source>
</evidence>
<dbReference type="EMBL" id="CP021361">
    <property type="protein sequence ID" value="ART51357.1"/>
    <property type="molecule type" value="Genomic_DNA"/>
</dbReference>
<reference evidence="2 3" key="1">
    <citation type="submission" date="2017-05" db="EMBL/GenBank/DDBJ databases">
        <title>Polyphasic characterization of four soil-derived phenanthrene-degrading Acidovorax strains and proposal of Acidovorax phenanthrenivorans sp. nov.</title>
        <authorList>
            <person name="Singleton D.R."/>
            <person name="Lee J."/>
            <person name="Dickey A.N."/>
            <person name="Stroud A."/>
            <person name="Scholl E.H."/>
            <person name="Wright F.A."/>
            <person name="Aitken M.D."/>
        </authorList>
    </citation>
    <scope>NUCLEOTIDE SEQUENCE [LARGE SCALE GENOMIC DNA]</scope>
    <source>
        <strain evidence="2">NA3</strain>
    </source>
</reference>
<proteinExistence type="predicted"/>